<dbReference type="Proteomes" id="UP000570166">
    <property type="component" value="Unassembled WGS sequence"/>
</dbReference>
<evidence type="ECO:0000313" key="1">
    <source>
        <dbReference type="EMBL" id="MBA2934069.1"/>
    </source>
</evidence>
<comment type="caution">
    <text evidence="1">The sequence shown here is derived from an EMBL/GenBank/DDBJ whole genome shotgun (WGS) entry which is preliminary data.</text>
</comment>
<organism evidence="1 2">
    <name type="scientific">Sphingomonas chungangi</name>
    <dbReference type="NCBI Taxonomy" id="2683589"/>
    <lineage>
        <taxon>Bacteria</taxon>
        <taxon>Pseudomonadati</taxon>
        <taxon>Pseudomonadota</taxon>
        <taxon>Alphaproteobacteria</taxon>
        <taxon>Sphingomonadales</taxon>
        <taxon>Sphingomonadaceae</taxon>
        <taxon>Sphingomonas</taxon>
    </lineage>
</organism>
<gene>
    <name evidence="1" type="ORF">HZF05_08145</name>
</gene>
<dbReference type="EMBL" id="JACEIB010000005">
    <property type="protein sequence ID" value="MBA2934069.1"/>
    <property type="molecule type" value="Genomic_DNA"/>
</dbReference>
<dbReference type="RefSeq" id="WP_160366284.1">
    <property type="nucleotide sequence ID" value="NZ_JACEIB010000005.1"/>
</dbReference>
<proteinExistence type="predicted"/>
<protein>
    <submittedName>
        <fullName evidence="1">DUF3089 domain-containing protein</fullName>
    </submittedName>
</protein>
<dbReference type="SUPFAM" id="SSF53474">
    <property type="entry name" value="alpha/beta-Hydrolases"/>
    <property type="match status" value="1"/>
</dbReference>
<dbReference type="AlphaFoldDB" id="A0A838L6H7"/>
<reference evidence="1 2" key="1">
    <citation type="submission" date="2020-07" db="EMBL/GenBank/DDBJ databases">
        <authorList>
            <person name="Sun Q."/>
        </authorList>
    </citation>
    <scope>NUCLEOTIDE SEQUENCE [LARGE SCALE GENOMIC DNA]</scope>
    <source>
        <strain evidence="1 2">CGMCC 1.13654</strain>
    </source>
</reference>
<accession>A0A838L6H7</accession>
<dbReference type="InterPro" id="IPR021440">
    <property type="entry name" value="DUF3089"/>
</dbReference>
<dbReference type="InterPro" id="IPR029058">
    <property type="entry name" value="AB_hydrolase_fold"/>
</dbReference>
<sequence length="395" mass="43905">MRKMAIVDQTARIVPAPFRRWIRRIVIALPIVLLILVTVGRSEIVGAMRHPSTPFDVKAEPPPPDYSQQKAWMAFPGRRGLERSVPPGYAVVGDEEAPADVFFIHPTTYRDNDIWNAPYDAPDSKAPLNPPVLLEQLSVFNGCCRMYAPHYRQATLAGLSKSQPAMDLAYSDVLRAFRFYIAHVNKGRPFIVASHSQGTAHAVRLLQDEIIGTPLQSRLVVAYLVGGYVPSDFAKIGMPACEDSRQIDCVLSWNTIQAGRNGARMLIDNKTYYWQGKMKDHDQAPAICVNPLTWNETGSALAQANSGSVPFPKAPFPVGPSSLPLFEHLTGAVCHGNLLEVDIPRSSPRGFRDILSLLFGSYHLSDYGIFYAAIYRNAIDRVNAWKQRHNSTRLP</sequence>
<evidence type="ECO:0000313" key="2">
    <source>
        <dbReference type="Proteomes" id="UP000570166"/>
    </source>
</evidence>
<keyword evidence="2" id="KW-1185">Reference proteome</keyword>
<name>A0A838L6H7_9SPHN</name>
<dbReference type="Pfam" id="PF11288">
    <property type="entry name" value="DUF3089"/>
    <property type="match status" value="1"/>
</dbReference>